<evidence type="ECO:0000313" key="3">
    <source>
        <dbReference type="EMBL" id="MBA0086127.1"/>
    </source>
</evidence>
<feature type="domain" description="DinB-like" evidence="2">
    <location>
        <begin position="39"/>
        <end position="149"/>
    </location>
</feature>
<evidence type="ECO:0000259" key="2">
    <source>
        <dbReference type="Pfam" id="PF12867"/>
    </source>
</evidence>
<dbReference type="Gene3D" id="1.20.120.450">
    <property type="entry name" value="dinb family like domain"/>
    <property type="match status" value="1"/>
</dbReference>
<comment type="caution">
    <text evidence="3">The sequence shown here is derived from an EMBL/GenBank/DDBJ whole genome shotgun (WGS) entry which is preliminary data.</text>
</comment>
<organism evidence="3 4">
    <name type="scientific">Candidatus Acidiferrum panamense</name>
    <dbReference type="NCBI Taxonomy" id="2741543"/>
    <lineage>
        <taxon>Bacteria</taxon>
        <taxon>Pseudomonadati</taxon>
        <taxon>Acidobacteriota</taxon>
        <taxon>Terriglobia</taxon>
        <taxon>Candidatus Acidiferrales</taxon>
        <taxon>Candidatus Acidiferrum</taxon>
    </lineage>
</organism>
<dbReference type="SUPFAM" id="SSF109854">
    <property type="entry name" value="DinB/YfiT-like putative metalloenzymes"/>
    <property type="match status" value="1"/>
</dbReference>
<name>A0A7V8NRS6_9BACT</name>
<protein>
    <submittedName>
        <fullName evidence="3">DinB family protein</fullName>
    </submittedName>
</protein>
<keyword evidence="4" id="KW-1185">Reference proteome</keyword>
<sequence>MKSFSTLTLIAALAAAGALEAQNPLSNDVKQSYNGIKSTLTRAAEEMPEADYSFSTVPGTTRTYGEIIGHIADLQLMLCGMAKGEPKRGDAESKKTKVELTAALKESFDYCDSVYNSLTDADAVQMVKMFGRDVTKLSVLNFNIAHDNEMYGTAVAYLRIKGLVPPSSQPRRR</sequence>
<keyword evidence="1" id="KW-0732">Signal</keyword>
<dbReference type="Proteomes" id="UP000567293">
    <property type="component" value="Unassembled WGS sequence"/>
</dbReference>
<dbReference type="EMBL" id="JACDQQ010001365">
    <property type="protein sequence ID" value="MBA0086127.1"/>
    <property type="molecule type" value="Genomic_DNA"/>
</dbReference>
<dbReference type="Pfam" id="PF12867">
    <property type="entry name" value="DinB_2"/>
    <property type="match status" value="1"/>
</dbReference>
<evidence type="ECO:0000313" key="4">
    <source>
        <dbReference type="Proteomes" id="UP000567293"/>
    </source>
</evidence>
<reference evidence="3" key="1">
    <citation type="submission" date="2020-06" db="EMBL/GenBank/DDBJ databases">
        <title>Legume-microbial interactions unlock mineral nutrients during tropical forest succession.</title>
        <authorList>
            <person name="Epihov D.Z."/>
        </authorList>
    </citation>
    <scope>NUCLEOTIDE SEQUENCE [LARGE SCALE GENOMIC DNA]</scope>
    <source>
        <strain evidence="3">Pan2503</strain>
    </source>
</reference>
<evidence type="ECO:0000256" key="1">
    <source>
        <dbReference type="SAM" id="SignalP"/>
    </source>
</evidence>
<proteinExistence type="predicted"/>
<dbReference type="AlphaFoldDB" id="A0A7V8NRS6"/>
<accession>A0A7V8NRS6</accession>
<feature type="signal peptide" evidence="1">
    <location>
        <begin position="1"/>
        <end position="21"/>
    </location>
</feature>
<dbReference type="InterPro" id="IPR034660">
    <property type="entry name" value="DinB/YfiT-like"/>
</dbReference>
<feature type="chain" id="PRO_5030874331" evidence="1">
    <location>
        <begin position="22"/>
        <end position="173"/>
    </location>
</feature>
<gene>
    <name evidence="3" type="ORF">HRJ53_14155</name>
</gene>
<dbReference type="InterPro" id="IPR024775">
    <property type="entry name" value="DinB-like"/>
</dbReference>